<comment type="caution">
    <text evidence="2">The sequence shown here is derived from an EMBL/GenBank/DDBJ whole genome shotgun (WGS) entry which is preliminary data.</text>
</comment>
<dbReference type="PANTHER" id="PTHR28441">
    <property type="entry name" value="PROTEIN FAM91A1"/>
    <property type="match status" value="1"/>
</dbReference>
<gene>
    <name evidence="2" type="ORF">BLA29_005882</name>
</gene>
<accession>A0A1Y3BTS7</accession>
<dbReference type="InterPro" id="IPR028091">
    <property type="entry name" value="FAM91_N_dom"/>
</dbReference>
<dbReference type="EMBL" id="MUJZ01007832">
    <property type="protein sequence ID" value="OTF82575.1"/>
    <property type="molecule type" value="Genomic_DNA"/>
</dbReference>
<evidence type="ECO:0000313" key="3">
    <source>
        <dbReference type="Proteomes" id="UP000194236"/>
    </source>
</evidence>
<dbReference type="InterPro" id="IPR039199">
    <property type="entry name" value="FAM91"/>
</dbReference>
<name>A0A1Y3BTS7_EURMA</name>
<reference evidence="2 3" key="1">
    <citation type="submission" date="2017-03" db="EMBL/GenBank/DDBJ databases">
        <title>Genome Survey of Euroglyphus maynei.</title>
        <authorList>
            <person name="Arlian L.G."/>
            <person name="Morgan M.S."/>
            <person name="Rider S.D."/>
        </authorList>
    </citation>
    <scope>NUCLEOTIDE SEQUENCE [LARGE SCALE GENOMIC DNA]</scope>
    <source>
        <strain evidence="2">Arlian Lab</strain>
        <tissue evidence="2">Whole body</tissue>
    </source>
</reference>
<feature type="domain" description="FAM91 N-terminal" evidence="1">
    <location>
        <begin position="6"/>
        <end position="88"/>
    </location>
</feature>
<evidence type="ECO:0000259" key="1">
    <source>
        <dbReference type="Pfam" id="PF14647"/>
    </source>
</evidence>
<dbReference type="PANTHER" id="PTHR28441:SF2">
    <property type="entry name" value="PROTEIN FAM91A1"/>
    <property type="match status" value="1"/>
</dbReference>
<evidence type="ECO:0000313" key="2">
    <source>
        <dbReference type="EMBL" id="OTF82575.1"/>
    </source>
</evidence>
<dbReference type="OrthoDB" id="275996at2759"/>
<keyword evidence="3" id="KW-1185">Reference proteome</keyword>
<dbReference type="AlphaFoldDB" id="A0A1Y3BTS7"/>
<protein>
    <recommendedName>
        <fullName evidence="1">FAM91 N-terminal domain-containing protein</fullName>
    </recommendedName>
</protein>
<dbReference type="Pfam" id="PF14647">
    <property type="entry name" value="FAM91_N"/>
    <property type="match status" value="1"/>
</dbReference>
<proteinExistence type="predicted"/>
<sequence>MNIEYYIEKNIPWNKLPIEVQSLIDSSDEYAKKIKEYSIVNQLRYKDNLIRQVEKNQRAYHEQLLRYSREHYMLFPYHLSEYIINGMHD</sequence>
<organism evidence="2 3">
    <name type="scientific">Euroglyphus maynei</name>
    <name type="common">Mayne's house dust mite</name>
    <dbReference type="NCBI Taxonomy" id="6958"/>
    <lineage>
        <taxon>Eukaryota</taxon>
        <taxon>Metazoa</taxon>
        <taxon>Ecdysozoa</taxon>
        <taxon>Arthropoda</taxon>
        <taxon>Chelicerata</taxon>
        <taxon>Arachnida</taxon>
        <taxon>Acari</taxon>
        <taxon>Acariformes</taxon>
        <taxon>Sarcoptiformes</taxon>
        <taxon>Astigmata</taxon>
        <taxon>Psoroptidia</taxon>
        <taxon>Analgoidea</taxon>
        <taxon>Pyroglyphidae</taxon>
        <taxon>Pyroglyphinae</taxon>
        <taxon>Euroglyphus</taxon>
    </lineage>
</organism>
<dbReference type="Proteomes" id="UP000194236">
    <property type="component" value="Unassembled WGS sequence"/>
</dbReference>